<name>A0ABU0IBJ8_9HYPH</name>
<organism evidence="1 2">
    <name type="scientific">Rhizobium paknamense</name>
    <dbReference type="NCBI Taxonomy" id="1206817"/>
    <lineage>
        <taxon>Bacteria</taxon>
        <taxon>Pseudomonadati</taxon>
        <taxon>Pseudomonadota</taxon>
        <taxon>Alphaproteobacteria</taxon>
        <taxon>Hyphomicrobiales</taxon>
        <taxon>Rhizobiaceae</taxon>
        <taxon>Rhizobium/Agrobacterium group</taxon>
        <taxon>Rhizobium</taxon>
    </lineage>
</organism>
<dbReference type="RefSeq" id="WP_307157777.1">
    <property type="nucleotide sequence ID" value="NZ_JAUSWH010000005.1"/>
</dbReference>
<protein>
    <recommendedName>
        <fullName evidence="3">Anti-sigma factor NepR domain-containing protein</fullName>
    </recommendedName>
</protein>
<dbReference type="Proteomes" id="UP001235269">
    <property type="component" value="Unassembled WGS sequence"/>
</dbReference>
<evidence type="ECO:0008006" key="3">
    <source>
        <dbReference type="Google" id="ProtNLM"/>
    </source>
</evidence>
<sequence length="57" mass="6200">MTDKTKDIKVSSGGQLDLDSKLQTLLHELESATVPPRILELAKELQAALDAKKNPVT</sequence>
<comment type="caution">
    <text evidence="1">The sequence shown here is derived from an EMBL/GenBank/DDBJ whole genome shotgun (WGS) entry which is preliminary data.</text>
</comment>
<evidence type="ECO:0000313" key="2">
    <source>
        <dbReference type="Proteomes" id="UP001235269"/>
    </source>
</evidence>
<accession>A0ABU0IBJ8</accession>
<dbReference type="EMBL" id="JAUSWH010000005">
    <property type="protein sequence ID" value="MDQ0455576.1"/>
    <property type="molecule type" value="Genomic_DNA"/>
</dbReference>
<gene>
    <name evidence="1" type="ORF">QO005_001916</name>
</gene>
<keyword evidence="2" id="KW-1185">Reference proteome</keyword>
<evidence type="ECO:0000313" key="1">
    <source>
        <dbReference type="EMBL" id="MDQ0455576.1"/>
    </source>
</evidence>
<proteinExistence type="predicted"/>
<reference evidence="1 2" key="1">
    <citation type="submission" date="2023-07" db="EMBL/GenBank/DDBJ databases">
        <title>Genomic Encyclopedia of Type Strains, Phase IV (KMG-IV): sequencing the most valuable type-strain genomes for metagenomic binning, comparative biology and taxonomic classification.</title>
        <authorList>
            <person name="Goeker M."/>
        </authorList>
    </citation>
    <scope>NUCLEOTIDE SEQUENCE [LARGE SCALE GENOMIC DNA]</scope>
    <source>
        <strain evidence="1 2">DSM 100301</strain>
    </source>
</reference>